<evidence type="ECO:0000256" key="3">
    <source>
        <dbReference type="SAM" id="MobiDB-lite"/>
    </source>
</evidence>
<dbReference type="RefSeq" id="WP_094290143.1">
    <property type="nucleotide sequence ID" value="NZ_NOIG01000008.1"/>
</dbReference>
<feature type="transmembrane region" description="Helical" evidence="4">
    <location>
        <begin position="28"/>
        <end position="49"/>
    </location>
</feature>
<dbReference type="CDD" id="cd01949">
    <property type="entry name" value="GGDEF"/>
    <property type="match status" value="1"/>
</dbReference>
<accession>A0A235ELT9</accession>
<dbReference type="InterPro" id="IPR029787">
    <property type="entry name" value="Nucleotide_cyclase"/>
</dbReference>
<keyword evidence="4" id="KW-1133">Transmembrane helix</keyword>
<evidence type="ECO:0000256" key="4">
    <source>
        <dbReference type="SAM" id="Phobius"/>
    </source>
</evidence>
<dbReference type="PANTHER" id="PTHR45138">
    <property type="entry name" value="REGULATORY COMPONENTS OF SENSORY TRANSDUCTION SYSTEM"/>
    <property type="match status" value="1"/>
</dbReference>
<reference evidence="6 7" key="1">
    <citation type="submission" date="2017-07" db="EMBL/GenBank/DDBJ databases">
        <title>Acidovorax KNDSW TSA 6 genome sequence and assembly.</title>
        <authorList>
            <person name="Mayilraj S."/>
        </authorList>
    </citation>
    <scope>NUCLEOTIDE SEQUENCE [LARGE SCALE GENOMIC DNA]</scope>
    <source>
        <strain evidence="6 7">KNDSW-TSA6</strain>
    </source>
</reference>
<keyword evidence="4" id="KW-0812">Transmembrane</keyword>
<evidence type="ECO:0000256" key="1">
    <source>
        <dbReference type="ARBA" id="ARBA00012528"/>
    </source>
</evidence>
<comment type="caution">
    <text evidence="6">The sequence shown here is derived from an EMBL/GenBank/DDBJ whole genome shotgun (WGS) entry which is preliminary data.</text>
</comment>
<dbReference type="InterPro" id="IPR043128">
    <property type="entry name" value="Rev_trsase/Diguanyl_cyclase"/>
</dbReference>
<dbReference type="SMART" id="SM00267">
    <property type="entry name" value="GGDEF"/>
    <property type="match status" value="1"/>
</dbReference>
<dbReference type="AlphaFoldDB" id="A0A235ELT9"/>
<feature type="transmembrane region" description="Helical" evidence="4">
    <location>
        <begin position="201"/>
        <end position="220"/>
    </location>
</feature>
<dbReference type="InterPro" id="IPR050469">
    <property type="entry name" value="Diguanylate_Cyclase"/>
</dbReference>
<dbReference type="InterPro" id="IPR000160">
    <property type="entry name" value="GGDEF_dom"/>
</dbReference>
<dbReference type="Pfam" id="PF00990">
    <property type="entry name" value="GGDEF"/>
    <property type="match status" value="1"/>
</dbReference>
<dbReference type="SUPFAM" id="SSF55073">
    <property type="entry name" value="Nucleotide cyclase"/>
    <property type="match status" value="1"/>
</dbReference>
<dbReference type="PROSITE" id="PS50887">
    <property type="entry name" value="GGDEF"/>
    <property type="match status" value="1"/>
</dbReference>
<dbReference type="EMBL" id="NOIG01000008">
    <property type="protein sequence ID" value="OYD49989.1"/>
    <property type="molecule type" value="Genomic_DNA"/>
</dbReference>
<dbReference type="Gene3D" id="3.30.70.270">
    <property type="match status" value="1"/>
</dbReference>
<proteinExistence type="predicted"/>
<sequence>MQSPSGKPLPRRAANDIPPGQPRPHATYWLLAMVAAMALATAATLWWTLRQTHVLAQPHQQNDLWYVSSVHNELARVSLLARKVRAREASTQDLQERLEVLLGTLDTSGRGPRVSTQLREALPEAAQDLDSLRPLVERWSTQLAPLATQNGNGNGKAAAITADIVRQSDTLLDRLRKVVATVHLFSAQEASQARQQLSQRFLLLSAVLGGLLLGTALLIAKLVRDTRLVRAASQQLVQANRQLEVRVASRTRKIEEGRALLSFILDTSPSDVVLAEVESGRVHFINRRLTERLGLKAAPETLFLPELLHDPETRERFTQALDRYGQVDAMEALIGEHDPCWSSLSARLIEVEGQLAHLLWGFDISAHKALEGQLRELATRDALSGLLNRRAFLERSTALFDHCRRHGQPCAVLMIDIDHFKRINDRHGHQMGDVAIRTCAEAIGHALRDADLLGRLGGEEFAVLLPHATADSAMVVAERIRSGMAQMNIVSPQGQPLSFTISIGVAEMAAHHAGIEPLLVDADQALYRAKATGRNKVLAYEVAIGQS</sequence>
<feature type="domain" description="GGDEF" evidence="5">
    <location>
        <begin position="408"/>
        <end position="542"/>
    </location>
</feature>
<dbReference type="GO" id="GO:0052621">
    <property type="term" value="F:diguanylate cyclase activity"/>
    <property type="evidence" value="ECO:0007669"/>
    <property type="project" value="UniProtKB-EC"/>
</dbReference>
<dbReference type="EC" id="2.7.7.65" evidence="1"/>
<evidence type="ECO:0000313" key="7">
    <source>
        <dbReference type="Proteomes" id="UP000215441"/>
    </source>
</evidence>
<dbReference type="Proteomes" id="UP000215441">
    <property type="component" value="Unassembled WGS sequence"/>
</dbReference>
<dbReference type="PANTHER" id="PTHR45138:SF9">
    <property type="entry name" value="DIGUANYLATE CYCLASE DGCM-RELATED"/>
    <property type="match status" value="1"/>
</dbReference>
<keyword evidence="4" id="KW-0472">Membrane</keyword>
<organism evidence="6 7">
    <name type="scientific">Acidovorax kalamii</name>
    <dbReference type="NCBI Taxonomy" id="2004485"/>
    <lineage>
        <taxon>Bacteria</taxon>
        <taxon>Pseudomonadati</taxon>
        <taxon>Pseudomonadota</taxon>
        <taxon>Betaproteobacteria</taxon>
        <taxon>Burkholderiales</taxon>
        <taxon>Comamonadaceae</taxon>
        <taxon>Acidovorax</taxon>
    </lineage>
</organism>
<feature type="region of interest" description="Disordered" evidence="3">
    <location>
        <begin position="1"/>
        <end position="20"/>
    </location>
</feature>
<evidence type="ECO:0000313" key="6">
    <source>
        <dbReference type="EMBL" id="OYD49989.1"/>
    </source>
</evidence>
<dbReference type="FunFam" id="3.30.70.270:FF:000001">
    <property type="entry name" value="Diguanylate cyclase domain protein"/>
    <property type="match status" value="1"/>
</dbReference>
<dbReference type="OrthoDB" id="9813903at2"/>
<dbReference type="NCBIfam" id="TIGR00254">
    <property type="entry name" value="GGDEF"/>
    <property type="match status" value="1"/>
</dbReference>
<gene>
    <name evidence="6" type="ORF">CBY09_13700</name>
</gene>
<comment type="catalytic activity">
    <reaction evidence="2">
        <text>2 GTP = 3',3'-c-di-GMP + 2 diphosphate</text>
        <dbReference type="Rhea" id="RHEA:24898"/>
        <dbReference type="ChEBI" id="CHEBI:33019"/>
        <dbReference type="ChEBI" id="CHEBI:37565"/>
        <dbReference type="ChEBI" id="CHEBI:58805"/>
        <dbReference type="EC" id="2.7.7.65"/>
    </reaction>
</comment>
<name>A0A235ELT9_9BURK</name>
<keyword evidence="7" id="KW-1185">Reference proteome</keyword>
<evidence type="ECO:0000256" key="2">
    <source>
        <dbReference type="ARBA" id="ARBA00034247"/>
    </source>
</evidence>
<protein>
    <recommendedName>
        <fullName evidence="1">diguanylate cyclase</fullName>
        <ecNumber evidence="1">2.7.7.65</ecNumber>
    </recommendedName>
</protein>
<evidence type="ECO:0000259" key="5">
    <source>
        <dbReference type="PROSITE" id="PS50887"/>
    </source>
</evidence>